<protein>
    <submittedName>
        <fullName evidence="2">Uncharacterized protein</fullName>
    </submittedName>
</protein>
<dbReference type="EMBL" id="JANEWF010000130">
    <property type="protein sequence ID" value="MDA8486938.1"/>
    <property type="molecule type" value="Genomic_DNA"/>
</dbReference>
<evidence type="ECO:0000313" key="3">
    <source>
        <dbReference type="Proteomes" id="UP001211689"/>
    </source>
</evidence>
<keyword evidence="1" id="KW-0472">Membrane</keyword>
<proteinExistence type="predicted"/>
<comment type="caution">
    <text evidence="2">The sequence shown here is derived from an EMBL/GenBank/DDBJ whole genome shotgun (WGS) entry which is preliminary data.</text>
</comment>
<dbReference type="Proteomes" id="UP001211689">
    <property type="component" value="Unassembled WGS sequence"/>
</dbReference>
<feature type="non-terminal residue" evidence="2">
    <location>
        <position position="104"/>
    </location>
</feature>
<evidence type="ECO:0000256" key="1">
    <source>
        <dbReference type="SAM" id="Phobius"/>
    </source>
</evidence>
<keyword evidence="3" id="KW-1185">Reference proteome</keyword>
<organism evidence="2 3">
    <name type="scientific">Metapseudomonas resinovorans</name>
    <name type="common">Pseudomonas resinovorans</name>
    <dbReference type="NCBI Taxonomy" id="53412"/>
    <lineage>
        <taxon>Bacteria</taxon>
        <taxon>Pseudomonadati</taxon>
        <taxon>Pseudomonadota</taxon>
        <taxon>Gammaproteobacteria</taxon>
        <taxon>Pseudomonadales</taxon>
        <taxon>Pseudomonadaceae</taxon>
        <taxon>Metapseudomonas</taxon>
    </lineage>
</organism>
<feature type="transmembrane region" description="Helical" evidence="1">
    <location>
        <begin position="14"/>
        <end position="33"/>
    </location>
</feature>
<keyword evidence="1" id="KW-1133">Transmembrane helix</keyword>
<sequence>DGKGIQELNLRGRVAPTLTLFGGFVGLLSLLAARSEFKALAAQLELAQGSVDPWLEIKRLAVTGQVAAYSAQAALGLGLTGMRLANRIDTPTALRRFRLGMGPI</sequence>
<keyword evidence="1" id="KW-0812">Transmembrane</keyword>
<evidence type="ECO:0000313" key="2">
    <source>
        <dbReference type="EMBL" id="MDA8486938.1"/>
    </source>
</evidence>
<accession>A0ABT4YDH2</accession>
<reference evidence="2 3" key="1">
    <citation type="submission" date="2022-07" db="EMBL/GenBank/DDBJ databases">
        <title>Genome Analysis of Selected Gammaproteobacteria from Nigerian Food snails.</title>
        <authorList>
            <person name="Okafor A.C."/>
        </authorList>
    </citation>
    <scope>NUCLEOTIDE SEQUENCE [LARGE SCALE GENOMIC DNA]</scope>
    <source>
        <strain evidence="2 3">Awg 2</strain>
    </source>
</reference>
<feature type="non-terminal residue" evidence="2">
    <location>
        <position position="1"/>
    </location>
</feature>
<gene>
    <name evidence="2" type="ORF">NNO07_28150</name>
</gene>
<name>A0ABT4YDH2_METRE</name>